<evidence type="ECO:0000313" key="1">
    <source>
        <dbReference type="EMBL" id="EGO23755.1"/>
    </source>
</evidence>
<proteinExistence type="predicted"/>
<name>F8NYT4_SERL9</name>
<dbReference type="HOGENOM" id="CLU_1256710_0_0_1"/>
<organism>
    <name type="scientific">Serpula lacrymans var. lacrymans (strain S7.9)</name>
    <name type="common">Dry rot fungus</name>
    <dbReference type="NCBI Taxonomy" id="578457"/>
    <lineage>
        <taxon>Eukaryota</taxon>
        <taxon>Fungi</taxon>
        <taxon>Dikarya</taxon>
        <taxon>Basidiomycota</taxon>
        <taxon>Agaricomycotina</taxon>
        <taxon>Agaricomycetes</taxon>
        <taxon>Agaricomycetidae</taxon>
        <taxon>Boletales</taxon>
        <taxon>Coniophorineae</taxon>
        <taxon>Serpulaceae</taxon>
        <taxon>Serpula</taxon>
    </lineage>
</organism>
<sequence length="220" mass="24319">MNHCHDINAEAMQHATGPQKVLDEHLVQENMLLHPSLNICFAIGTYEHVVGYLALCQDTSEKLYNPSYAPMYHVLPVRHPLGPAPPIVITSCDIEDGPDSSAVDIDSDFLSDVSDMTDLSLSDLGEEDAKDMEALFDDMQTSWHPQDADIDESLPFLLQRAYQVFDYYSSTSTCEIEDANQDSYDATIYLFSTDGFLSQCTTDGTGLELLSSGTIGAYEI</sequence>
<accession>F8NYT4</accession>
<reference evidence="1" key="1">
    <citation type="submission" date="2011-04" db="EMBL/GenBank/DDBJ databases">
        <title>Evolution of plant cell wall degrading machinery underlies the functional diversity of forest fungi.</title>
        <authorList>
            <consortium name="US DOE Joint Genome Institute (JGI-PGF)"/>
            <person name="Eastwood D.C."/>
            <person name="Floudas D."/>
            <person name="Binder M."/>
            <person name="Majcherczyk A."/>
            <person name="Schneider P."/>
            <person name="Aerts A."/>
            <person name="Asiegbu F.O."/>
            <person name="Baker S.E."/>
            <person name="Barry K."/>
            <person name="Bendiksby M."/>
            <person name="Blumentritt M."/>
            <person name="Coutinho P.M."/>
            <person name="Cullen D."/>
            <person name="Cullen D."/>
            <person name="Gathman A."/>
            <person name="Goodell B."/>
            <person name="Henrissat B."/>
            <person name="Ihrmark K."/>
            <person name="Kauserud H."/>
            <person name="Kohler A."/>
            <person name="LaButti K."/>
            <person name="Lapidus A."/>
            <person name="Lavin J.L."/>
            <person name="Lee Y.-H."/>
            <person name="Lindquist E."/>
            <person name="Lilly W."/>
            <person name="Lucas S."/>
            <person name="Morin E."/>
            <person name="Murat C."/>
            <person name="Oguiza J.A."/>
            <person name="Park J."/>
            <person name="Pisabarro A.G."/>
            <person name="Riley R."/>
            <person name="Rosling A."/>
            <person name="Salamov A."/>
            <person name="Schmidt O."/>
            <person name="Schmutz J."/>
            <person name="Skrede I."/>
            <person name="Stenlid J."/>
            <person name="Wiebenga A."/>
            <person name="Xie X."/>
            <person name="Kues U."/>
            <person name="Hibbett D.S."/>
            <person name="Hoffmeister D."/>
            <person name="Hogberg N."/>
            <person name="Martin F."/>
            <person name="Grigoriev I.V."/>
            <person name="Watkinson S.C."/>
        </authorList>
    </citation>
    <scope>NUCLEOTIDE SEQUENCE</scope>
    <source>
        <strain evidence="1">S7.9</strain>
    </source>
</reference>
<gene>
    <name evidence="1" type="ORF">SERLADRAFT_439063</name>
</gene>
<dbReference type="GeneID" id="18815138"/>
<protein>
    <submittedName>
        <fullName evidence="1">Uncharacterized protein</fullName>
    </submittedName>
</protein>
<dbReference type="EMBL" id="GL945435">
    <property type="protein sequence ID" value="EGO23755.1"/>
    <property type="molecule type" value="Genomic_DNA"/>
</dbReference>
<dbReference type="Proteomes" id="UP000008064">
    <property type="component" value="Unassembled WGS sequence"/>
</dbReference>
<dbReference type="KEGG" id="sla:SERLADRAFT_439063"/>
<dbReference type="RefSeq" id="XP_007319517.1">
    <property type="nucleotide sequence ID" value="XM_007319455.1"/>
</dbReference>
<dbReference type="AlphaFoldDB" id="F8NYT4"/>